<dbReference type="RefSeq" id="WP_371752741.1">
    <property type="nucleotide sequence ID" value="NZ_JAYJLD010000003.1"/>
</dbReference>
<evidence type="ECO:0000256" key="7">
    <source>
        <dbReference type="ARBA" id="ARBA00023306"/>
    </source>
</evidence>
<comment type="similarity">
    <text evidence="8">Belongs to the FtsQ/DivIB family. DivIB subfamily.</text>
</comment>
<dbReference type="PROSITE" id="PS51779">
    <property type="entry name" value="POTRA"/>
    <property type="match status" value="1"/>
</dbReference>
<gene>
    <name evidence="8" type="primary">divIB</name>
    <name evidence="11" type="ORF">VF724_03020</name>
</gene>
<evidence type="ECO:0000256" key="2">
    <source>
        <dbReference type="ARBA" id="ARBA00022475"/>
    </source>
</evidence>
<dbReference type="Gene3D" id="3.40.50.10960">
    <property type="match status" value="1"/>
</dbReference>
<feature type="domain" description="POTRA" evidence="10">
    <location>
        <begin position="45"/>
        <end position="113"/>
    </location>
</feature>
<dbReference type="PANTHER" id="PTHR37820:SF1">
    <property type="entry name" value="CELL DIVISION PROTEIN FTSQ"/>
    <property type="match status" value="1"/>
</dbReference>
<comment type="caution">
    <text evidence="11">The sequence shown here is derived from an EMBL/GenBank/DDBJ whole genome shotgun (WGS) entry which is preliminary data.</text>
</comment>
<name>A0ABU5ZH50_9BACL</name>
<dbReference type="HAMAP" id="MF_00912">
    <property type="entry name" value="DivIB"/>
    <property type="match status" value="1"/>
</dbReference>
<reference evidence="11" key="1">
    <citation type="submission" date="2023-12" db="EMBL/GenBank/DDBJ databases">
        <title>Fervidustalea candida gen. nov., sp. nov., a novel member of the family Paenibacillaceae isolated from a geothermal area.</title>
        <authorList>
            <person name="Li W.-J."/>
            <person name="Jiao J.-Y."/>
            <person name="Chen Y."/>
        </authorList>
    </citation>
    <scope>NUCLEOTIDE SEQUENCE</scope>
    <source>
        <strain evidence="11">SYSU GA230002</strain>
    </source>
</reference>
<dbReference type="InterPro" id="IPR026580">
    <property type="entry name" value="DivIB"/>
</dbReference>
<dbReference type="InterPro" id="IPR013685">
    <property type="entry name" value="POTRA_FtsQ_type"/>
</dbReference>
<evidence type="ECO:0000256" key="9">
    <source>
        <dbReference type="SAM" id="MobiDB-lite"/>
    </source>
</evidence>
<proteinExistence type="inferred from homology"/>
<keyword evidence="5 8" id="KW-1133">Transmembrane helix</keyword>
<keyword evidence="6 8" id="KW-0472">Membrane</keyword>
<evidence type="ECO:0000313" key="11">
    <source>
        <dbReference type="EMBL" id="MEB3100626.1"/>
    </source>
</evidence>
<organism evidence="11 12">
    <name type="scientific">Ferviditalea candida</name>
    <dbReference type="NCBI Taxonomy" id="3108399"/>
    <lineage>
        <taxon>Bacteria</taxon>
        <taxon>Bacillati</taxon>
        <taxon>Bacillota</taxon>
        <taxon>Bacilli</taxon>
        <taxon>Bacillales</taxon>
        <taxon>Paenibacillaceae</taxon>
        <taxon>Ferviditalea</taxon>
    </lineage>
</organism>
<dbReference type="PANTHER" id="PTHR37820">
    <property type="entry name" value="CELL DIVISION PROTEIN DIVIB"/>
    <property type="match status" value="1"/>
</dbReference>
<evidence type="ECO:0000256" key="1">
    <source>
        <dbReference type="ARBA" id="ARBA00004370"/>
    </source>
</evidence>
<evidence type="ECO:0000256" key="4">
    <source>
        <dbReference type="ARBA" id="ARBA00022692"/>
    </source>
</evidence>
<dbReference type="InterPro" id="IPR050487">
    <property type="entry name" value="FtsQ_DivIB"/>
</dbReference>
<keyword evidence="4 8" id="KW-0812">Transmembrane</keyword>
<evidence type="ECO:0000259" key="10">
    <source>
        <dbReference type="PROSITE" id="PS51779"/>
    </source>
</evidence>
<dbReference type="Gene3D" id="3.10.20.310">
    <property type="entry name" value="membrane protein fhac"/>
    <property type="match status" value="1"/>
</dbReference>
<feature type="compositionally biased region" description="Polar residues" evidence="9">
    <location>
        <begin position="247"/>
        <end position="262"/>
    </location>
</feature>
<evidence type="ECO:0000256" key="5">
    <source>
        <dbReference type="ARBA" id="ARBA00022989"/>
    </source>
</evidence>
<evidence type="ECO:0000313" key="12">
    <source>
        <dbReference type="Proteomes" id="UP001310386"/>
    </source>
</evidence>
<sequence length="262" mass="28975">MPAAERMPTLKQKKPSKRSSRKLLFLLFLFFITLLFLLFFRSSISKIETIEISGNHFLTDATIGQAVRVQNGDSFFFTSSSAIEQRVRQLPIVKEVKVSKHFPGKISVAVTEYPQVAVEISTSGNLSVLFANGSTGALNGNANFSSVPVLTGWNEADPVKMKLCSILAKIPPEQLSDISEIRPDPSVSYPDKLKIFTRSHFEVTTTVSFLPGKLETLRTIAARNEPGFISLLDADTYLPFRRDNAKDNTNNSPTDTAGKNMN</sequence>
<dbReference type="Pfam" id="PF08478">
    <property type="entry name" value="POTRA_1"/>
    <property type="match status" value="1"/>
</dbReference>
<dbReference type="EMBL" id="JAYJLD010000003">
    <property type="protein sequence ID" value="MEB3100626.1"/>
    <property type="molecule type" value="Genomic_DNA"/>
</dbReference>
<keyword evidence="12" id="KW-1185">Reference proteome</keyword>
<accession>A0ABU5ZH50</accession>
<dbReference type="InterPro" id="IPR034746">
    <property type="entry name" value="POTRA"/>
</dbReference>
<evidence type="ECO:0000256" key="3">
    <source>
        <dbReference type="ARBA" id="ARBA00022618"/>
    </source>
</evidence>
<protein>
    <recommendedName>
        <fullName evidence="8">Cell division protein DivIB</fullName>
    </recommendedName>
</protein>
<keyword evidence="3 8" id="KW-0132">Cell division</keyword>
<dbReference type="Proteomes" id="UP001310386">
    <property type="component" value="Unassembled WGS sequence"/>
</dbReference>
<feature type="region of interest" description="Disordered" evidence="9">
    <location>
        <begin position="242"/>
        <end position="262"/>
    </location>
</feature>
<evidence type="ECO:0000256" key="6">
    <source>
        <dbReference type="ARBA" id="ARBA00023136"/>
    </source>
</evidence>
<evidence type="ECO:0000256" key="8">
    <source>
        <dbReference type="HAMAP-Rule" id="MF_00912"/>
    </source>
</evidence>
<comment type="subcellular location">
    <subcellularLocation>
        <location evidence="8">Cell membrane</location>
        <topology evidence="8">Single-pass type II membrane protein</topology>
    </subcellularLocation>
    <subcellularLocation>
        <location evidence="1">Membrane</location>
    </subcellularLocation>
    <text evidence="8">Localizes to the division septum.</text>
</comment>
<keyword evidence="2 8" id="KW-1003">Cell membrane</keyword>
<keyword evidence="7 8" id="KW-0131">Cell cycle</keyword>
<comment type="function">
    <text evidence="8">Cell division protein that may be involved in stabilizing or promoting the assembly of the division complex.</text>
</comment>